<protein>
    <submittedName>
        <fullName evidence="1">Polyketide cyclase / dehydrase and lipid transport</fullName>
    </submittedName>
</protein>
<evidence type="ECO:0000313" key="2">
    <source>
        <dbReference type="Proteomes" id="UP000231791"/>
    </source>
</evidence>
<dbReference type="Gene3D" id="3.30.530.20">
    <property type="match status" value="1"/>
</dbReference>
<proteinExistence type="predicted"/>
<dbReference type="GeneID" id="49388184"/>
<dbReference type="SUPFAM" id="SSF55961">
    <property type="entry name" value="Bet v1-like"/>
    <property type="match status" value="1"/>
</dbReference>
<name>A0A2K8PT24_STRLA</name>
<accession>A0A2K8PT24</accession>
<dbReference type="RefSeq" id="WP_100661141.1">
    <property type="nucleotide sequence ID" value="NZ_CP024985.1"/>
</dbReference>
<dbReference type="KEGG" id="slx:SLAV_36075"/>
<reference evidence="1 2" key="1">
    <citation type="submission" date="2017-11" db="EMBL/GenBank/DDBJ databases">
        <title>Complete genome sequence of Streptomyces lavendulae subsp. lavendulae CCM 3239 (formerly 'Streptomyces aureofaciens CCM 3239'), the producer of the angucycline-type antibiotic auricin.</title>
        <authorList>
            <person name="Busche T."/>
            <person name="Novakova R."/>
            <person name="Al'Dilaimi A."/>
            <person name="Homerova D."/>
            <person name="Feckova L."/>
            <person name="Rezuchova B."/>
            <person name="Mingyar E."/>
            <person name="Csolleiova D."/>
            <person name="Bekeova C."/>
            <person name="Winkler A."/>
            <person name="Sevcikova B."/>
            <person name="Kalinowski J."/>
            <person name="Kormanec J."/>
            <person name="Ruckert C."/>
        </authorList>
    </citation>
    <scope>NUCLEOTIDE SEQUENCE [LARGE SCALE GENOMIC DNA]</scope>
    <source>
        <strain evidence="1 2">CCM 3239</strain>
    </source>
</reference>
<evidence type="ECO:0000313" key="1">
    <source>
        <dbReference type="EMBL" id="ATZ28983.1"/>
    </source>
</evidence>
<keyword evidence="2" id="KW-1185">Reference proteome</keyword>
<dbReference type="Pfam" id="PF10604">
    <property type="entry name" value="Polyketide_cyc2"/>
    <property type="match status" value="1"/>
</dbReference>
<sequence>MVTIDETAPVIVRLGIGIHAPLATVWELHTDIAGWPDWNTDIEEAGLDGPLLPGGSFSWRTHGLAITSTVHELVHGRRIVWGGPAAGIDGIHVWTFEQGGDRVVVRTEESWSGAPVDAAADELRKALHDSLDNWLSRLKARAEPPEFTDRAEQRAQAA</sequence>
<dbReference type="AlphaFoldDB" id="A0A2K8PT24"/>
<dbReference type="InterPro" id="IPR023393">
    <property type="entry name" value="START-like_dom_sf"/>
</dbReference>
<organism evidence="1 2">
    <name type="scientific">Streptomyces lavendulae subsp. lavendulae</name>
    <dbReference type="NCBI Taxonomy" id="58340"/>
    <lineage>
        <taxon>Bacteria</taxon>
        <taxon>Bacillati</taxon>
        <taxon>Actinomycetota</taxon>
        <taxon>Actinomycetes</taxon>
        <taxon>Kitasatosporales</taxon>
        <taxon>Streptomycetaceae</taxon>
        <taxon>Streptomyces</taxon>
    </lineage>
</organism>
<dbReference type="Proteomes" id="UP000231791">
    <property type="component" value="Chromosome"/>
</dbReference>
<gene>
    <name evidence="1" type="ORF">SLAV_36075</name>
</gene>
<dbReference type="EMBL" id="CP024985">
    <property type="protein sequence ID" value="ATZ28983.1"/>
    <property type="molecule type" value="Genomic_DNA"/>
</dbReference>
<dbReference type="InterPro" id="IPR019587">
    <property type="entry name" value="Polyketide_cyclase/dehydratase"/>
</dbReference>